<dbReference type="PANTHER" id="PTHR30126">
    <property type="entry name" value="HTH-TYPE TRANSCRIPTIONAL REGULATOR"/>
    <property type="match status" value="1"/>
</dbReference>
<dbReference type="OrthoDB" id="9785745at2"/>
<evidence type="ECO:0000256" key="4">
    <source>
        <dbReference type="ARBA" id="ARBA00023163"/>
    </source>
</evidence>
<organism evidence="6 7">
    <name type="scientific">Niallia endozanthoxylica</name>
    <dbReference type="NCBI Taxonomy" id="2036016"/>
    <lineage>
        <taxon>Bacteria</taxon>
        <taxon>Bacillati</taxon>
        <taxon>Bacillota</taxon>
        <taxon>Bacilli</taxon>
        <taxon>Bacillales</taxon>
        <taxon>Bacillaceae</taxon>
        <taxon>Niallia</taxon>
    </lineage>
</organism>
<dbReference type="SUPFAM" id="SSF53850">
    <property type="entry name" value="Periplasmic binding protein-like II"/>
    <property type="match status" value="1"/>
</dbReference>
<keyword evidence="3" id="KW-0238">DNA-binding</keyword>
<evidence type="ECO:0000256" key="1">
    <source>
        <dbReference type="ARBA" id="ARBA00009437"/>
    </source>
</evidence>
<protein>
    <submittedName>
        <fullName evidence="6">LysR family transcriptional regulator</fullName>
    </submittedName>
</protein>
<dbReference type="GO" id="GO:0003700">
    <property type="term" value="F:DNA-binding transcription factor activity"/>
    <property type="evidence" value="ECO:0007669"/>
    <property type="project" value="InterPro"/>
</dbReference>
<feature type="domain" description="HTH lysR-type" evidence="5">
    <location>
        <begin position="1"/>
        <end position="58"/>
    </location>
</feature>
<proteinExistence type="inferred from homology"/>
<gene>
    <name evidence="6" type="ORF">F4V44_13260</name>
</gene>
<dbReference type="AlphaFoldDB" id="A0A5J5HR04"/>
<dbReference type="PRINTS" id="PR00039">
    <property type="entry name" value="HTHLYSR"/>
</dbReference>
<dbReference type="CDD" id="cd05466">
    <property type="entry name" value="PBP2_LTTR_substrate"/>
    <property type="match status" value="1"/>
</dbReference>
<dbReference type="InterPro" id="IPR000847">
    <property type="entry name" value="LysR_HTH_N"/>
</dbReference>
<dbReference type="FunFam" id="1.10.10.10:FF:000001">
    <property type="entry name" value="LysR family transcriptional regulator"/>
    <property type="match status" value="1"/>
</dbReference>
<dbReference type="Gene3D" id="1.10.10.10">
    <property type="entry name" value="Winged helix-like DNA-binding domain superfamily/Winged helix DNA-binding domain"/>
    <property type="match status" value="1"/>
</dbReference>
<evidence type="ECO:0000313" key="6">
    <source>
        <dbReference type="EMBL" id="KAA9023621.1"/>
    </source>
</evidence>
<dbReference type="RefSeq" id="WP_150440498.1">
    <property type="nucleotide sequence ID" value="NZ_VYKL01000019.1"/>
</dbReference>
<comment type="caution">
    <text evidence="6">The sequence shown here is derived from an EMBL/GenBank/DDBJ whole genome shotgun (WGS) entry which is preliminary data.</text>
</comment>
<reference evidence="6 7" key="1">
    <citation type="submission" date="2019-09" db="EMBL/GenBank/DDBJ databases">
        <title>Whole genome sequences of isolates from the Mars Exploration Rovers.</title>
        <authorList>
            <person name="Seuylemezian A."/>
            <person name="Vaishampayan P."/>
        </authorList>
    </citation>
    <scope>NUCLEOTIDE SEQUENCE [LARGE SCALE GENOMIC DNA]</scope>
    <source>
        <strain evidence="6 7">MER_TA_151</strain>
    </source>
</reference>
<dbReference type="Pfam" id="PF00126">
    <property type="entry name" value="HTH_1"/>
    <property type="match status" value="1"/>
</dbReference>
<evidence type="ECO:0000259" key="5">
    <source>
        <dbReference type="PROSITE" id="PS50931"/>
    </source>
</evidence>
<keyword evidence="7" id="KW-1185">Reference proteome</keyword>
<evidence type="ECO:0000313" key="7">
    <source>
        <dbReference type="Proteomes" id="UP000326671"/>
    </source>
</evidence>
<sequence>MDTSQLETFLAIYEYNNYSKAAEHLNVTQPTVTARMKNLESELSCKLFERSGKNVTLTREGKVFLKYATTILSYVKYSKEETLSSNYPNLKVGFPPGFSYSFITELITSIISIDDLNITVIEGEDSRKLNEQIIAGELDLVLTRNDVAYNPNLITEYLFDDKLVLICGKHHHLASIEDLKMDDLHDETIIWYRRNAPLISSVDQRLVGIPNIKHIEVGNNEMLKKVIASGIGIGITPLIGIDQNDRERLVVKEIKEFQHIPNKIYIQYRKNLIIDEFIEKIINSIINHKNNKH</sequence>
<dbReference type="GO" id="GO:0000976">
    <property type="term" value="F:transcription cis-regulatory region binding"/>
    <property type="evidence" value="ECO:0007669"/>
    <property type="project" value="TreeGrafter"/>
</dbReference>
<dbReference type="SUPFAM" id="SSF46785">
    <property type="entry name" value="Winged helix' DNA-binding domain"/>
    <property type="match status" value="1"/>
</dbReference>
<dbReference type="InterPro" id="IPR036388">
    <property type="entry name" value="WH-like_DNA-bd_sf"/>
</dbReference>
<dbReference type="EMBL" id="VYKL01000019">
    <property type="protein sequence ID" value="KAA9023621.1"/>
    <property type="molecule type" value="Genomic_DNA"/>
</dbReference>
<dbReference type="Proteomes" id="UP000326671">
    <property type="component" value="Unassembled WGS sequence"/>
</dbReference>
<comment type="similarity">
    <text evidence="1">Belongs to the LysR transcriptional regulatory family.</text>
</comment>
<dbReference type="PROSITE" id="PS50931">
    <property type="entry name" value="HTH_LYSR"/>
    <property type="match status" value="1"/>
</dbReference>
<dbReference type="PANTHER" id="PTHR30126:SF40">
    <property type="entry name" value="HTH-TYPE TRANSCRIPTIONAL REGULATOR GLTR"/>
    <property type="match status" value="1"/>
</dbReference>
<keyword evidence="2" id="KW-0805">Transcription regulation</keyword>
<name>A0A5J5HR04_9BACI</name>
<dbReference type="Pfam" id="PF03466">
    <property type="entry name" value="LysR_substrate"/>
    <property type="match status" value="1"/>
</dbReference>
<dbReference type="Gene3D" id="3.40.190.290">
    <property type="match status" value="1"/>
</dbReference>
<evidence type="ECO:0000256" key="2">
    <source>
        <dbReference type="ARBA" id="ARBA00023015"/>
    </source>
</evidence>
<keyword evidence="4" id="KW-0804">Transcription</keyword>
<accession>A0A5J5HR04</accession>
<evidence type="ECO:0000256" key="3">
    <source>
        <dbReference type="ARBA" id="ARBA00023125"/>
    </source>
</evidence>
<dbReference type="InterPro" id="IPR036390">
    <property type="entry name" value="WH_DNA-bd_sf"/>
</dbReference>
<dbReference type="InterPro" id="IPR005119">
    <property type="entry name" value="LysR_subst-bd"/>
</dbReference>